<dbReference type="InterPro" id="IPR002126">
    <property type="entry name" value="Cadherin-like_dom"/>
</dbReference>
<keyword evidence="22" id="KW-1185">Reference proteome</keyword>
<dbReference type="GO" id="GO:0042383">
    <property type="term" value="C:sarcolemma"/>
    <property type="evidence" value="ECO:0007669"/>
    <property type="project" value="UniProtKB-SubCell"/>
</dbReference>
<evidence type="ECO:0000256" key="9">
    <source>
        <dbReference type="ARBA" id="ARBA00022723"/>
    </source>
</evidence>
<dbReference type="GO" id="GO:0043005">
    <property type="term" value="C:neuron projection"/>
    <property type="evidence" value="ECO:0007669"/>
    <property type="project" value="TreeGrafter"/>
</dbReference>
<dbReference type="GO" id="GO:0016339">
    <property type="term" value="P:calcium-dependent cell-cell adhesion via plasma membrane cell adhesion molecules"/>
    <property type="evidence" value="ECO:0007669"/>
    <property type="project" value="TreeGrafter"/>
</dbReference>
<protein>
    <recommendedName>
        <fullName evidence="6">Cadherin-2</fullName>
    </recommendedName>
    <alternativeName>
        <fullName evidence="17">Neural cadherin</fullName>
    </alternativeName>
</protein>
<keyword evidence="14 19" id="KW-1133">Transmembrane helix</keyword>
<dbReference type="InterPro" id="IPR039808">
    <property type="entry name" value="Cadherin"/>
</dbReference>
<evidence type="ECO:0000256" key="15">
    <source>
        <dbReference type="ARBA" id="ARBA00023136"/>
    </source>
</evidence>
<dbReference type="AlphaFoldDB" id="A0A7J8DFE2"/>
<feature type="domain" description="Cadherin" evidence="20">
    <location>
        <begin position="119"/>
        <end position="225"/>
    </location>
</feature>
<dbReference type="GO" id="GO:0030027">
    <property type="term" value="C:lamellipodium"/>
    <property type="evidence" value="ECO:0007669"/>
    <property type="project" value="TreeGrafter"/>
</dbReference>
<evidence type="ECO:0000256" key="16">
    <source>
        <dbReference type="ARBA" id="ARBA00023180"/>
    </source>
</evidence>
<dbReference type="GO" id="GO:0005737">
    <property type="term" value="C:cytoplasm"/>
    <property type="evidence" value="ECO:0007669"/>
    <property type="project" value="TreeGrafter"/>
</dbReference>
<keyword evidence="7" id="KW-1003">Cell membrane</keyword>
<name>A0A7J8DFE2_ROUAE</name>
<dbReference type="PANTHER" id="PTHR24027">
    <property type="entry name" value="CADHERIN-23"/>
    <property type="match status" value="1"/>
</dbReference>
<keyword evidence="13" id="KW-0965">Cell junction</keyword>
<evidence type="ECO:0000313" key="21">
    <source>
        <dbReference type="EMBL" id="KAF6421888.1"/>
    </source>
</evidence>
<dbReference type="PROSITE" id="PS50268">
    <property type="entry name" value="CADHERIN_2"/>
    <property type="match status" value="2"/>
</dbReference>
<dbReference type="PROSITE" id="PS00232">
    <property type="entry name" value="CADHERIN_1"/>
    <property type="match status" value="1"/>
</dbReference>
<reference evidence="21 22" key="1">
    <citation type="journal article" date="2020" name="Nature">
        <title>Six reference-quality genomes reveal evolution of bat adaptations.</title>
        <authorList>
            <person name="Jebb D."/>
            <person name="Huang Z."/>
            <person name="Pippel M."/>
            <person name="Hughes G.M."/>
            <person name="Lavrichenko K."/>
            <person name="Devanna P."/>
            <person name="Winkler S."/>
            <person name="Jermiin L.S."/>
            <person name="Skirmuntt E.C."/>
            <person name="Katzourakis A."/>
            <person name="Burkitt-Gray L."/>
            <person name="Ray D.A."/>
            <person name="Sullivan K.A.M."/>
            <person name="Roscito J.G."/>
            <person name="Kirilenko B.M."/>
            <person name="Davalos L.M."/>
            <person name="Corthals A.P."/>
            <person name="Power M.L."/>
            <person name="Jones G."/>
            <person name="Ransome R.D."/>
            <person name="Dechmann D.K.N."/>
            <person name="Locatelli A.G."/>
            <person name="Puechmaille S.J."/>
            <person name="Fedrigo O."/>
            <person name="Jarvis E.D."/>
            <person name="Hiller M."/>
            <person name="Vernes S.C."/>
            <person name="Myers E.W."/>
            <person name="Teeling E.C."/>
        </authorList>
    </citation>
    <scope>NUCLEOTIDE SEQUENCE [LARGE SCALE GENOMIC DNA]</scope>
    <source>
        <strain evidence="21">MRouAeg1</strain>
        <tissue evidence="21">Muscle</tissue>
    </source>
</reference>
<evidence type="ECO:0000256" key="18">
    <source>
        <dbReference type="PROSITE-ProRule" id="PRU00043"/>
    </source>
</evidence>
<dbReference type="GO" id="GO:0099634">
    <property type="term" value="C:postsynaptic specialization membrane"/>
    <property type="evidence" value="ECO:0007669"/>
    <property type="project" value="TreeGrafter"/>
</dbReference>
<dbReference type="GO" id="GO:0014704">
    <property type="term" value="C:intercalated disc"/>
    <property type="evidence" value="ECO:0007669"/>
    <property type="project" value="TreeGrafter"/>
</dbReference>
<dbReference type="GO" id="GO:0034332">
    <property type="term" value="P:adherens junction organization"/>
    <property type="evidence" value="ECO:0007669"/>
    <property type="project" value="TreeGrafter"/>
</dbReference>
<sequence length="266" mass="29468">MLKLYFQPSSTKMQINELVAFGTKRVKYVLFLNFNVKNIKLTAFSFCRYTKLSDPANWLKIDPVNGQITTIALLDRESPNVKNNIYNATFLASDNGIPPMSGTGTLQIYLLDINDNAPQVLPQEAETCETPDPNSINITALDYDIDPNAGPFAFDLPLSPVTIKRNWTITRLNGDFAQLNLKIKFLEAGIYEVPIIITDSGNPPKSNISILRVKVCQCDSNGDCTDVDRIVGAGLGTGAIIAILLCIIILLSKYFHWFLDLNVFAS</sequence>
<gene>
    <name evidence="21" type="ORF">HJG63_002558</name>
</gene>
<dbReference type="GO" id="GO:0048787">
    <property type="term" value="C:presynaptic active zone membrane"/>
    <property type="evidence" value="ECO:0007669"/>
    <property type="project" value="TreeGrafter"/>
</dbReference>
<evidence type="ECO:0000256" key="3">
    <source>
        <dbReference type="ARBA" id="ARBA00004251"/>
    </source>
</evidence>
<keyword evidence="8 19" id="KW-0812">Transmembrane</keyword>
<dbReference type="GO" id="GO:0005912">
    <property type="term" value="C:adherens junction"/>
    <property type="evidence" value="ECO:0007669"/>
    <property type="project" value="UniProtKB-SubCell"/>
</dbReference>
<keyword evidence="10" id="KW-0677">Repeat</keyword>
<evidence type="ECO:0000256" key="4">
    <source>
        <dbReference type="ARBA" id="ARBA00004536"/>
    </source>
</evidence>
<feature type="transmembrane region" description="Helical" evidence="19">
    <location>
        <begin position="230"/>
        <end position="251"/>
    </location>
</feature>
<dbReference type="Pfam" id="PF00028">
    <property type="entry name" value="Cadherin"/>
    <property type="match status" value="2"/>
</dbReference>
<dbReference type="GO" id="GO:0030057">
    <property type="term" value="C:desmosome"/>
    <property type="evidence" value="ECO:0007669"/>
    <property type="project" value="UniProtKB-SubCell"/>
</dbReference>
<evidence type="ECO:0000256" key="6">
    <source>
        <dbReference type="ARBA" id="ARBA00021703"/>
    </source>
</evidence>
<dbReference type="GO" id="GO:0014069">
    <property type="term" value="C:postsynaptic density"/>
    <property type="evidence" value="ECO:0007669"/>
    <property type="project" value="TreeGrafter"/>
</dbReference>
<dbReference type="PANTHER" id="PTHR24027:SF79">
    <property type="entry name" value="CADHERIN-2"/>
    <property type="match status" value="1"/>
</dbReference>
<dbReference type="Gene3D" id="2.60.40.60">
    <property type="entry name" value="Cadherins"/>
    <property type="match status" value="2"/>
</dbReference>
<dbReference type="FunFam" id="2.60.40.60:FF:000045">
    <property type="entry name" value="Cadherin 2"/>
    <property type="match status" value="1"/>
</dbReference>
<dbReference type="Proteomes" id="UP000593571">
    <property type="component" value="Unassembled WGS sequence"/>
</dbReference>
<dbReference type="GO" id="GO:0005509">
    <property type="term" value="F:calcium ion binding"/>
    <property type="evidence" value="ECO:0007669"/>
    <property type="project" value="UniProtKB-UniRule"/>
</dbReference>
<keyword evidence="9" id="KW-0479">Metal-binding</keyword>
<keyword evidence="12" id="KW-0130">Cell adhesion</keyword>
<dbReference type="EMBL" id="JACASE010000012">
    <property type="protein sequence ID" value="KAF6421888.1"/>
    <property type="molecule type" value="Genomic_DNA"/>
</dbReference>
<dbReference type="GO" id="GO:0007043">
    <property type="term" value="P:cell-cell junction assembly"/>
    <property type="evidence" value="ECO:0007669"/>
    <property type="project" value="TreeGrafter"/>
</dbReference>
<evidence type="ECO:0000256" key="19">
    <source>
        <dbReference type="SAM" id="Phobius"/>
    </source>
</evidence>
<dbReference type="GO" id="GO:0016342">
    <property type="term" value="C:catenin complex"/>
    <property type="evidence" value="ECO:0007669"/>
    <property type="project" value="TreeGrafter"/>
</dbReference>
<evidence type="ECO:0000256" key="8">
    <source>
        <dbReference type="ARBA" id="ARBA00022692"/>
    </source>
</evidence>
<evidence type="ECO:0000256" key="2">
    <source>
        <dbReference type="ARBA" id="ARBA00004241"/>
    </source>
</evidence>
<organism evidence="21 22">
    <name type="scientific">Rousettus aegyptiacus</name>
    <name type="common">Egyptian fruit bat</name>
    <name type="synonym">Pteropus aegyptiacus</name>
    <dbReference type="NCBI Taxonomy" id="9407"/>
    <lineage>
        <taxon>Eukaryota</taxon>
        <taxon>Metazoa</taxon>
        <taxon>Chordata</taxon>
        <taxon>Craniata</taxon>
        <taxon>Vertebrata</taxon>
        <taxon>Euteleostomi</taxon>
        <taxon>Mammalia</taxon>
        <taxon>Eutheria</taxon>
        <taxon>Laurasiatheria</taxon>
        <taxon>Chiroptera</taxon>
        <taxon>Yinpterochiroptera</taxon>
        <taxon>Pteropodoidea</taxon>
        <taxon>Pteropodidae</taxon>
        <taxon>Rousettinae</taxon>
        <taxon>Rousettus</taxon>
    </lineage>
</organism>
<dbReference type="GO" id="GO:0000902">
    <property type="term" value="P:cell morphogenesis"/>
    <property type="evidence" value="ECO:0007669"/>
    <property type="project" value="TreeGrafter"/>
</dbReference>
<evidence type="ECO:0000256" key="7">
    <source>
        <dbReference type="ARBA" id="ARBA00022475"/>
    </source>
</evidence>
<keyword evidence="11 18" id="KW-0106">Calcium</keyword>
<evidence type="ECO:0000256" key="1">
    <source>
        <dbReference type="ARBA" id="ARBA00004135"/>
    </source>
</evidence>
<dbReference type="GO" id="GO:0044331">
    <property type="term" value="P:cell-cell adhesion mediated by cadherin"/>
    <property type="evidence" value="ECO:0007669"/>
    <property type="project" value="TreeGrafter"/>
</dbReference>
<comment type="subcellular location">
    <subcellularLocation>
        <location evidence="4">Cell junction</location>
        <location evidence="4">Adherens junction</location>
    </subcellularLocation>
    <subcellularLocation>
        <location evidence="5">Cell junction</location>
        <location evidence="5">Desmosome</location>
    </subcellularLocation>
    <subcellularLocation>
        <location evidence="1">Cell membrane</location>
        <location evidence="1">Sarcolemma</location>
    </subcellularLocation>
    <subcellularLocation>
        <location evidence="3">Cell membrane</location>
        <topology evidence="3">Single-pass type I membrane protein</topology>
    </subcellularLocation>
    <subcellularLocation>
        <location evidence="2">Cell surface</location>
    </subcellularLocation>
</comment>
<comment type="caution">
    <text evidence="21">The sequence shown here is derived from an EMBL/GenBank/DDBJ whole genome shotgun (WGS) entry which is preliminary data.</text>
</comment>
<dbReference type="GO" id="GO:0007416">
    <property type="term" value="P:synapse assembly"/>
    <property type="evidence" value="ECO:0007669"/>
    <property type="project" value="TreeGrafter"/>
</dbReference>
<evidence type="ECO:0000313" key="22">
    <source>
        <dbReference type="Proteomes" id="UP000593571"/>
    </source>
</evidence>
<evidence type="ECO:0000256" key="5">
    <source>
        <dbReference type="ARBA" id="ARBA00004568"/>
    </source>
</evidence>
<dbReference type="GO" id="GO:0009986">
    <property type="term" value="C:cell surface"/>
    <property type="evidence" value="ECO:0007669"/>
    <property type="project" value="UniProtKB-SubCell"/>
</dbReference>
<dbReference type="GO" id="GO:0008013">
    <property type="term" value="F:beta-catenin binding"/>
    <property type="evidence" value="ECO:0007669"/>
    <property type="project" value="TreeGrafter"/>
</dbReference>
<evidence type="ECO:0000256" key="14">
    <source>
        <dbReference type="ARBA" id="ARBA00022989"/>
    </source>
</evidence>
<proteinExistence type="predicted"/>
<dbReference type="SMART" id="SM00112">
    <property type="entry name" value="CA"/>
    <property type="match status" value="2"/>
</dbReference>
<keyword evidence="16" id="KW-0325">Glycoprotein</keyword>
<feature type="domain" description="Cadherin" evidence="20">
    <location>
        <begin position="48"/>
        <end position="120"/>
    </location>
</feature>
<evidence type="ECO:0000256" key="13">
    <source>
        <dbReference type="ARBA" id="ARBA00022949"/>
    </source>
</evidence>
<dbReference type="GO" id="GO:0016477">
    <property type="term" value="P:cell migration"/>
    <property type="evidence" value="ECO:0007669"/>
    <property type="project" value="TreeGrafter"/>
</dbReference>
<dbReference type="CDD" id="cd11304">
    <property type="entry name" value="Cadherin_repeat"/>
    <property type="match status" value="1"/>
</dbReference>
<dbReference type="InterPro" id="IPR015919">
    <property type="entry name" value="Cadherin-like_sf"/>
</dbReference>
<evidence type="ECO:0000256" key="10">
    <source>
        <dbReference type="ARBA" id="ARBA00022737"/>
    </source>
</evidence>
<dbReference type="GO" id="GO:0045177">
    <property type="term" value="C:apical part of cell"/>
    <property type="evidence" value="ECO:0007669"/>
    <property type="project" value="TreeGrafter"/>
</dbReference>
<dbReference type="GO" id="GO:0045296">
    <property type="term" value="F:cadherin binding"/>
    <property type="evidence" value="ECO:0007669"/>
    <property type="project" value="TreeGrafter"/>
</dbReference>
<dbReference type="SUPFAM" id="SSF49313">
    <property type="entry name" value="Cadherin-like"/>
    <property type="match status" value="2"/>
</dbReference>
<evidence type="ECO:0000256" key="11">
    <source>
        <dbReference type="ARBA" id="ARBA00022837"/>
    </source>
</evidence>
<dbReference type="InterPro" id="IPR020894">
    <property type="entry name" value="Cadherin_CS"/>
</dbReference>
<evidence type="ECO:0000259" key="20">
    <source>
        <dbReference type="PROSITE" id="PS50268"/>
    </source>
</evidence>
<keyword evidence="15 19" id="KW-0472">Membrane</keyword>
<dbReference type="GO" id="GO:0007156">
    <property type="term" value="P:homophilic cell adhesion via plasma membrane adhesion molecules"/>
    <property type="evidence" value="ECO:0007669"/>
    <property type="project" value="InterPro"/>
</dbReference>
<accession>A0A7J8DFE2</accession>
<dbReference type="PRINTS" id="PR00205">
    <property type="entry name" value="CADHERIN"/>
</dbReference>
<evidence type="ECO:0000256" key="12">
    <source>
        <dbReference type="ARBA" id="ARBA00022889"/>
    </source>
</evidence>
<evidence type="ECO:0000256" key="17">
    <source>
        <dbReference type="ARBA" id="ARBA00031121"/>
    </source>
</evidence>
<dbReference type="FunFam" id="2.60.40.60:FF:000027">
    <property type="entry name" value="Cadherin 2"/>
    <property type="match status" value="1"/>
</dbReference>